<dbReference type="AlphaFoldDB" id="A0A0R1U332"/>
<dbReference type="RefSeq" id="WP_025087735.1">
    <property type="nucleotide sequence ID" value="NZ_AZFT01000040.1"/>
</dbReference>
<protein>
    <recommendedName>
        <fullName evidence="4">DUF2178 domain-containing protein</fullName>
    </recommendedName>
</protein>
<dbReference type="Proteomes" id="UP000051324">
    <property type="component" value="Unassembled WGS sequence"/>
</dbReference>
<proteinExistence type="predicted"/>
<feature type="transmembrane region" description="Helical" evidence="1">
    <location>
        <begin position="12"/>
        <end position="31"/>
    </location>
</feature>
<dbReference type="eggNOG" id="ENOG50345GP">
    <property type="taxonomic scope" value="Bacteria"/>
</dbReference>
<evidence type="ECO:0000256" key="1">
    <source>
        <dbReference type="SAM" id="Phobius"/>
    </source>
</evidence>
<sequence length="101" mass="11193">MTQVIELLATPLAQGILGGLAFLAGALMLYLSNKMGKRDERIKFLELKGTNVVLGAFCSVILLLFLLNPNDVLLYRQTILSALYIAMIVGGSYSIYQYKKY</sequence>
<reference evidence="2 3" key="1">
    <citation type="journal article" date="2015" name="Genome Announc.">
        <title>Expanding the biotechnology potential of lactobacilli through comparative genomics of 213 strains and associated genera.</title>
        <authorList>
            <person name="Sun Z."/>
            <person name="Harris H.M."/>
            <person name="McCann A."/>
            <person name="Guo C."/>
            <person name="Argimon S."/>
            <person name="Zhang W."/>
            <person name="Yang X."/>
            <person name="Jeffery I.B."/>
            <person name="Cooney J.C."/>
            <person name="Kagawa T.F."/>
            <person name="Liu W."/>
            <person name="Song Y."/>
            <person name="Salvetti E."/>
            <person name="Wrobel A."/>
            <person name="Rasinkangas P."/>
            <person name="Parkhill J."/>
            <person name="Rea M.C."/>
            <person name="O'Sullivan O."/>
            <person name="Ritari J."/>
            <person name="Douillard F.P."/>
            <person name="Paul Ross R."/>
            <person name="Yang R."/>
            <person name="Briner A.E."/>
            <person name="Felis G.E."/>
            <person name="de Vos W.M."/>
            <person name="Barrangou R."/>
            <person name="Klaenhammer T.R."/>
            <person name="Caufield P.W."/>
            <person name="Cui Y."/>
            <person name="Zhang H."/>
            <person name="O'Toole P.W."/>
        </authorList>
    </citation>
    <scope>NUCLEOTIDE SEQUENCE [LARGE SCALE GENOMIC DNA]</scope>
    <source>
        <strain evidence="2 3">DSM 16634</strain>
    </source>
</reference>
<keyword evidence="3" id="KW-1185">Reference proteome</keyword>
<dbReference type="STRING" id="1423724.FC32_GL000107"/>
<dbReference type="PATRIC" id="fig|1423724.4.peg.114"/>
<accession>A0A0R1U332</accession>
<keyword evidence="1" id="KW-0472">Membrane</keyword>
<comment type="caution">
    <text evidence="2">The sequence shown here is derived from an EMBL/GenBank/DDBJ whole genome shotgun (WGS) entry which is preliminary data.</text>
</comment>
<feature type="transmembrane region" description="Helical" evidence="1">
    <location>
        <begin position="52"/>
        <end position="68"/>
    </location>
</feature>
<evidence type="ECO:0000313" key="2">
    <source>
        <dbReference type="EMBL" id="KRL85362.1"/>
    </source>
</evidence>
<dbReference type="EMBL" id="AZFT01000040">
    <property type="protein sequence ID" value="KRL85362.1"/>
    <property type="molecule type" value="Genomic_DNA"/>
</dbReference>
<feature type="transmembrane region" description="Helical" evidence="1">
    <location>
        <begin position="74"/>
        <end position="96"/>
    </location>
</feature>
<evidence type="ECO:0000313" key="3">
    <source>
        <dbReference type="Proteomes" id="UP000051324"/>
    </source>
</evidence>
<keyword evidence="1" id="KW-1133">Transmembrane helix</keyword>
<keyword evidence="1" id="KW-0812">Transmembrane</keyword>
<name>A0A0R1U332_9LACO</name>
<dbReference type="OrthoDB" id="9991732at2"/>
<organism evidence="2 3">
    <name type="scientific">Ligilactobacillus apodemi DSM 16634 = JCM 16172</name>
    <dbReference type="NCBI Taxonomy" id="1423724"/>
    <lineage>
        <taxon>Bacteria</taxon>
        <taxon>Bacillati</taxon>
        <taxon>Bacillota</taxon>
        <taxon>Bacilli</taxon>
        <taxon>Lactobacillales</taxon>
        <taxon>Lactobacillaceae</taxon>
        <taxon>Ligilactobacillus</taxon>
    </lineage>
</organism>
<gene>
    <name evidence="2" type="ORF">FC32_GL000107</name>
</gene>
<evidence type="ECO:0008006" key="4">
    <source>
        <dbReference type="Google" id="ProtNLM"/>
    </source>
</evidence>